<dbReference type="EMBL" id="CAUYUJ010022212">
    <property type="protein sequence ID" value="CAK0909529.1"/>
    <property type="molecule type" value="Genomic_DNA"/>
</dbReference>
<feature type="region of interest" description="Disordered" evidence="1">
    <location>
        <begin position="401"/>
        <end position="459"/>
    </location>
</feature>
<evidence type="ECO:0000313" key="2">
    <source>
        <dbReference type="EMBL" id="CAK0909529.1"/>
    </source>
</evidence>
<keyword evidence="3" id="KW-1185">Reference proteome</keyword>
<dbReference type="Proteomes" id="UP001189429">
    <property type="component" value="Unassembled WGS sequence"/>
</dbReference>
<accession>A0ABN9Y9Z6</accession>
<reference evidence="2" key="1">
    <citation type="submission" date="2023-10" db="EMBL/GenBank/DDBJ databases">
        <authorList>
            <person name="Chen Y."/>
            <person name="Shah S."/>
            <person name="Dougan E. K."/>
            <person name="Thang M."/>
            <person name="Chan C."/>
        </authorList>
    </citation>
    <scope>NUCLEOTIDE SEQUENCE [LARGE SCALE GENOMIC DNA]</scope>
</reference>
<evidence type="ECO:0008006" key="4">
    <source>
        <dbReference type="Google" id="ProtNLM"/>
    </source>
</evidence>
<protein>
    <recommendedName>
        <fullName evidence="4">FACT complex subunit</fullName>
    </recommendedName>
</protein>
<feature type="compositionally biased region" description="Basic residues" evidence="1">
    <location>
        <begin position="445"/>
        <end position="459"/>
    </location>
</feature>
<name>A0ABN9Y9Z6_9DINO</name>
<evidence type="ECO:0000313" key="3">
    <source>
        <dbReference type="Proteomes" id="UP001189429"/>
    </source>
</evidence>
<organism evidence="2 3">
    <name type="scientific">Prorocentrum cordatum</name>
    <dbReference type="NCBI Taxonomy" id="2364126"/>
    <lineage>
        <taxon>Eukaryota</taxon>
        <taxon>Sar</taxon>
        <taxon>Alveolata</taxon>
        <taxon>Dinophyceae</taxon>
        <taxon>Prorocentrales</taxon>
        <taxon>Prorocentraceae</taxon>
        <taxon>Prorocentrum</taxon>
    </lineage>
</organism>
<sequence>MLAEAARHPKDFGSLELGLSEDWEAREHKYGVQFHYGGPALTAGGFDDSLIFKYQATTFLVAYHLILPVVVFCWPEAKAISDYLLRANATATLAVVARREGKPVLTLSCDGSAQQSSDDATSGWAFTVDAAAREGLPAWGRLLGLLLAAPWRVRRGGAPRPPEADGQLGSLVALVAGPLAARAALRVGLEPVGAKAAAPALRRAMADAAMVVPVAFGPAALAGLEAGATTDDLLALLRTARLSGLCRAAGAADERALEEVDGALRAALEGGLDATAVVPHLAALAPGEPIGRRLAKGARSRAAAAALVLAAMRLPAAGLPTADLARLAGLAGLPAGHGEGGGRTDQRAAAARARGELFFEDVEGAGAAAGGASDSEGIGPDSAAAALEAVRSGALERLEGVEAIEGAEDGEPGGKKRARQPPGAEEDEGADGDDAGAAAVGSTPVKRRLRKKKKAVDDA</sequence>
<evidence type="ECO:0000256" key="1">
    <source>
        <dbReference type="SAM" id="MobiDB-lite"/>
    </source>
</evidence>
<feature type="compositionally biased region" description="Acidic residues" evidence="1">
    <location>
        <begin position="424"/>
        <end position="434"/>
    </location>
</feature>
<proteinExistence type="predicted"/>
<gene>
    <name evidence="2" type="ORF">PCOR1329_LOCUS83911</name>
</gene>
<comment type="caution">
    <text evidence="2">The sequence shown here is derived from an EMBL/GenBank/DDBJ whole genome shotgun (WGS) entry which is preliminary data.</text>
</comment>